<organism evidence="2 3">
    <name type="scientific">Streptomyces evansiae</name>
    <dbReference type="NCBI Taxonomy" id="3075535"/>
    <lineage>
        <taxon>Bacteria</taxon>
        <taxon>Bacillati</taxon>
        <taxon>Actinomycetota</taxon>
        <taxon>Actinomycetes</taxon>
        <taxon>Kitasatosporales</taxon>
        <taxon>Streptomycetaceae</taxon>
        <taxon>Streptomyces</taxon>
    </lineage>
</organism>
<gene>
    <name evidence="2" type="ORF">RM574_21540</name>
</gene>
<dbReference type="SUPFAM" id="SSF53850">
    <property type="entry name" value="Periplasmic binding protein-like II"/>
    <property type="match status" value="1"/>
</dbReference>
<proteinExistence type="predicted"/>
<comment type="caution">
    <text evidence="2">The sequence shown here is derived from an EMBL/GenBank/DDBJ whole genome shotgun (WGS) entry which is preliminary data.</text>
</comment>
<dbReference type="InterPro" id="IPR006059">
    <property type="entry name" value="SBP"/>
</dbReference>
<dbReference type="Pfam" id="PF01547">
    <property type="entry name" value="SBP_bac_1"/>
    <property type="match status" value="1"/>
</dbReference>
<dbReference type="PANTHER" id="PTHR43649">
    <property type="entry name" value="ARABINOSE-BINDING PROTEIN-RELATED"/>
    <property type="match status" value="1"/>
</dbReference>
<dbReference type="RefSeq" id="WP_093854148.1">
    <property type="nucleotide sequence ID" value="NZ_JAVRER010000037.1"/>
</dbReference>
<feature type="chain" id="PRO_5044850683" evidence="1">
    <location>
        <begin position="29"/>
        <end position="436"/>
    </location>
</feature>
<dbReference type="EMBL" id="JAVRER010000037">
    <property type="protein sequence ID" value="MDT0418073.1"/>
    <property type="molecule type" value="Genomic_DNA"/>
</dbReference>
<sequence length="436" mass="46803">MSVTTTRRGLLRGAVAGLSAAALAPALAACGSVAGSVSSSAGKVRFWHLFQGGDGALMRRMLAKVRADVPGLDPEDTVLDWGAAYYTKLAMASAGGRAPDLAIMHLSRLAGYAPGGLLDPWDTALLEEFGVPQARINPRVRALGRFEKQPYAIPFDTHPFVVFYDRTVMDRAGLLDSDGRLLPPESPAHFLEMAERLRERKGKLGPIMGLFNDTAQAWRMFWGLYSQTGGAFDLSGRKPGVDRDKMVEVVEFFQKVAVDSRSMDYPAGVAAFTTGQSPFIFSGEWELPTFQGAKFDLGASPMPTLFGSPASYADSHSFVLPHQDNADEGRRRAAHQLVAELLKGSMTWAQAGHIPAYLPVVGSKAYAKLDPQSSYAPAAEHPAIDPPAWFTGAGSDFQARMCSALQQGMRGADSAKGTVAEMLSGLDFFLSKPNPA</sequence>
<evidence type="ECO:0000313" key="3">
    <source>
        <dbReference type="Proteomes" id="UP001183607"/>
    </source>
</evidence>
<dbReference type="AlphaFoldDB" id="A0ABD5EAG9"/>
<dbReference type="InterPro" id="IPR050490">
    <property type="entry name" value="Bact_solute-bd_prot1"/>
</dbReference>
<evidence type="ECO:0000313" key="2">
    <source>
        <dbReference type="EMBL" id="MDT0418073.1"/>
    </source>
</evidence>
<dbReference type="Gene3D" id="3.40.190.10">
    <property type="entry name" value="Periplasmic binding protein-like II"/>
    <property type="match status" value="1"/>
</dbReference>
<dbReference type="Proteomes" id="UP001183607">
    <property type="component" value="Unassembled WGS sequence"/>
</dbReference>
<evidence type="ECO:0000256" key="1">
    <source>
        <dbReference type="SAM" id="SignalP"/>
    </source>
</evidence>
<protein>
    <submittedName>
        <fullName evidence="2">Extracellular solute-binding protein</fullName>
    </submittedName>
</protein>
<dbReference type="PROSITE" id="PS51257">
    <property type="entry name" value="PROKAR_LIPOPROTEIN"/>
    <property type="match status" value="1"/>
</dbReference>
<dbReference type="PANTHER" id="PTHR43649:SF14">
    <property type="entry name" value="BLR3389 PROTEIN"/>
    <property type="match status" value="1"/>
</dbReference>
<feature type="signal peptide" evidence="1">
    <location>
        <begin position="1"/>
        <end position="28"/>
    </location>
</feature>
<name>A0ABD5EAG9_9ACTN</name>
<dbReference type="PROSITE" id="PS51318">
    <property type="entry name" value="TAT"/>
    <property type="match status" value="1"/>
</dbReference>
<keyword evidence="1" id="KW-0732">Signal</keyword>
<accession>A0ABD5EAG9</accession>
<reference evidence="3" key="1">
    <citation type="submission" date="2023-07" db="EMBL/GenBank/DDBJ databases">
        <title>30 novel species of actinomycetes from the DSMZ collection.</title>
        <authorList>
            <person name="Nouioui I."/>
        </authorList>
    </citation>
    <scope>NUCLEOTIDE SEQUENCE [LARGE SCALE GENOMIC DNA]</scope>
    <source>
        <strain evidence="3">DSM 41982</strain>
    </source>
</reference>
<dbReference type="InterPro" id="IPR006311">
    <property type="entry name" value="TAT_signal"/>
</dbReference>